<dbReference type="InterPro" id="IPR036388">
    <property type="entry name" value="WH-like_DNA-bd_sf"/>
</dbReference>
<dbReference type="GO" id="GO:0006355">
    <property type="term" value="P:regulation of DNA-templated transcription"/>
    <property type="evidence" value="ECO:0007669"/>
    <property type="project" value="InterPro"/>
</dbReference>
<dbReference type="OrthoDB" id="7321545at2"/>
<organism evidence="2 3">
    <name type="scientific">Azospirillum doebereinerae</name>
    <dbReference type="NCBI Taxonomy" id="92933"/>
    <lineage>
        <taxon>Bacteria</taxon>
        <taxon>Pseudomonadati</taxon>
        <taxon>Pseudomonadota</taxon>
        <taxon>Alphaproteobacteria</taxon>
        <taxon>Rhodospirillales</taxon>
        <taxon>Azospirillaceae</taxon>
        <taxon>Azospirillum</taxon>
    </lineage>
</organism>
<dbReference type="RefSeq" id="WP_126995063.1">
    <property type="nucleotide sequence ID" value="NZ_JBNPXW010000002.1"/>
</dbReference>
<dbReference type="Gene3D" id="1.10.10.10">
    <property type="entry name" value="Winged helix-like DNA-binding domain superfamily/Winged helix DNA-binding domain"/>
    <property type="match status" value="1"/>
</dbReference>
<proteinExistence type="predicted"/>
<dbReference type="InterPro" id="IPR016032">
    <property type="entry name" value="Sig_transdc_resp-reg_C-effctor"/>
</dbReference>
<dbReference type="EMBL" id="RZIJ01000002">
    <property type="protein sequence ID" value="RUQ75055.1"/>
    <property type="molecule type" value="Genomic_DNA"/>
</dbReference>
<dbReference type="AlphaFoldDB" id="A0A3S0V395"/>
<dbReference type="Proteomes" id="UP000280346">
    <property type="component" value="Unassembled WGS sequence"/>
</dbReference>
<dbReference type="SMART" id="SM00421">
    <property type="entry name" value="HTH_LUXR"/>
    <property type="match status" value="1"/>
</dbReference>
<dbReference type="SUPFAM" id="SSF55785">
    <property type="entry name" value="PYP-like sensor domain (PAS domain)"/>
    <property type="match status" value="1"/>
</dbReference>
<comment type="caution">
    <text evidence="2">The sequence shown here is derived from an EMBL/GenBank/DDBJ whole genome shotgun (WGS) entry which is preliminary data.</text>
</comment>
<reference evidence="2 3" key="1">
    <citation type="submission" date="2018-12" db="EMBL/GenBank/DDBJ databases">
        <authorList>
            <person name="Yang Y."/>
        </authorList>
    </citation>
    <scope>NUCLEOTIDE SEQUENCE [LARGE SCALE GENOMIC DNA]</scope>
    <source>
        <strain evidence="2 3">GSF71</strain>
    </source>
</reference>
<dbReference type="GO" id="GO:0003677">
    <property type="term" value="F:DNA binding"/>
    <property type="evidence" value="ECO:0007669"/>
    <property type="project" value="InterPro"/>
</dbReference>
<name>A0A3S0V395_9PROT</name>
<dbReference type="InterPro" id="IPR000792">
    <property type="entry name" value="Tscrpt_reg_LuxR_C"/>
</dbReference>
<accession>A0A3S0V395</accession>
<feature type="domain" description="HTH luxR-type" evidence="1">
    <location>
        <begin position="313"/>
        <end position="373"/>
    </location>
</feature>
<evidence type="ECO:0000313" key="2">
    <source>
        <dbReference type="EMBL" id="RUQ75055.1"/>
    </source>
</evidence>
<dbReference type="InterPro" id="IPR035965">
    <property type="entry name" value="PAS-like_dom_sf"/>
</dbReference>
<gene>
    <name evidence="2" type="ORF">EJ913_04135</name>
</gene>
<protein>
    <recommendedName>
        <fullName evidence="1">HTH luxR-type domain-containing protein</fullName>
    </recommendedName>
</protein>
<evidence type="ECO:0000259" key="1">
    <source>
        <dbReference type="SMART" id="SM00421"/>
    </source>
</evidence>
<sequence>MHNYNNIMASIRKSAWRSQFWDLPRDRSRKKWHASGVIQLLSLAVNMIDIPTGLTALIDVAAEMRGAILIYRDDVVVFANQEAKRIYACQDWTNPVSFDQCFNKAIELGRIDDRTILDDPAGHLAYAKMTRARGIDFRFRRLYDGEAYDRHHTGLDSEWNAQIWVKARPVNADIDIPGSSAPGLLEQLEQNRAMARMTALLEQMGVAMAVVDADGRTLDCSPLMANRFDDGAPLSRDGLGFLRCQDDACTVRLRRAIGAVARGRETAALVPVLADGTLHPIAVMSAPQADGTAIVVINETAQAESLGGILMAAYGLTNREADVVVRLGGGETADEIATALDRKLDTVRRQIATAKAKIAADRQHNLAHIITRAAALFGGISPPSSRKGKQ</sequence>
<evidence type="ECO:0000313" key="3">
    <source>
        <dbReference type="Proteomes" id="UP000280346"/>
    </source>
</evidence>
<dbReference type="SUPFAM" id="SSF46894">
    <property type="entry name" value="C-terminal effector domain of the bipartite response regulators"/>
    <property type="match status" value="1"/>
</dbReference>
<keyword evidence="3" id="KW-1185">Reference proteome</keyword>